<dbReference type="PANTHER" id="PTHR19877">
    <property type="entry name" value="EUKARYOTIC TRANSLATION INITIATION FACTOR 3 SUBUNIT I"/>
    <property type="match status" value="1"/>
</dbReference>
<dbReference type="AlphaFoldDB" id="A0A8S4NIA8"/>
<sequence>KYLKNPNNLPIQLLARLTPSDGSGISSLLEQCRAHCTTGPTIFLSPLYPYLRDGDMSNCPKTPLGNVQNISAMILMENGQLMTANTNQEIQKWNLNSGTLQEKTNVAHNVTEFQLAKKETFLILLDENQSGICLDTKTLKKQFELPGNISCCIQTPQINHTYFNSSEHGRKYLLKDKEYRVYVITREGSTVGIHICDFEAKSSKLLYNIGKGLPKGEIKAIVTDDENFIVLSTALTPDEIKGIQKQAKGKAQHSGDRILHAIQLTKSKVELIPCNLAGTKIPVLTTACAPFMLSEVMVAANDEVIMWNIERGYTGVSSFKQPKKIEKKLKKAWSPTCMLKSRDEDVLVMSTKEGYVAAYSCIVNSKVFYMPYKDNGAVNYASYTNEDPANKDQGTGDIMHPDKSYVYHSAKLTCVAIANKSHMMASASIDGALKLWPPKDGTRCCIFTVPGHVTHMQFSRDDKHLVTICKTPEGSSIHIFVPHCEEKPKYQCSDCRKNLCIEKLTPLFNEFKAAGKTVSWSYDRLCIDNGTFSHKTYYKYNIKTDTVCEDKW</sequence>
<dbReference type="PANTHER" id="PTHR19877:SF1">
    <property type="entry name" value="EUKARYOTIC TRANSLATION INITIATION FACTOR 3 SUBUNIT I"/>
    <property type="match status" value="1"/>
</dbReference>
<dbReference type="OrthoDB" id="6160390at2759"/>
<name>A0A8S4NIA8_OWEFU</name>
<dbReference type="Gene3D" id="2.130.10.10">
    <property type="entry name" value="YVTN repeat-like/Quinoprotein amine dehydrogenase"/>
    <property type="match status" value="1"/>
</dbReference>
<comment type="similarity">
    <text evidence="3">Belongs to the WD repeat STRAP family.</text>
</comment>
<dbReference type="GO" id="GO:0003723">
    <property type="term" value="F:RNA binding"/>
    <property type="evidence" value="ECO:0007669"/>
    <property type="project" value="TreeGrafter"/>
</dbReference>
<feature type="non-terminal residue" evidence="6">
    <location>
        <position position="552"/>
    </location>
</feature>
<keyword evidence="1 5" id="KW-0853">WD repeat</keyword>
<dbReference type="InterPro" id="IPR011047">
    <property type="entry name" value="Quinoprotein_ADH-like_sf"/>
</dbReference>
<dbReference type="GO" id="GO:0003743">
    <property type="term" value="F:translation initiation factor activity"/>
    <property type="evidence" value="ECO:0007669"/>
    <property type="project" value="TreeGrafter"/>
</dbReference>
<evidence type="ECO:0000256" key="3">
    <source>
        <dbReference type="ARBA" id="ARBA00038394"/>
    </source>
</evidence>
<dbReference type="Pfam" id="PF00400">
    <property type="entry name" value="WD40"/>
    <property type="match status" value="2"/>
</dbReference>
<evidence type="ECO:0000256" key="4">
    <source>
        <dbReference type="ARBA" id="ARBA00040390"/>
    </source>
</evidence>
<keyword evidence="2" id="KW-0677">Repeat</keyword>
<accession>A0A8S4NIA8</accession>
<proteinExistence type="inferred from homology"/>
<dbReference type="SUPFAM" id="SSF50998">
    <property type="entry name" value="Quinoprotein alcohol dehydrogenase-like"/>
    <property type="match status" value="1"/>
</dbReference>
<organism evidence="6 7">
    <name type="scientific">Owenia fusiformis</name>
    <name type="common">Polychaete worm</name>
    <dbReference type="NCBI Taxonomy" id="6347"/>
    <lineage>
        <taxon>Eukaryota</taxon>
        <taxon>Metazoa</taxon>
        <taxon>Spiralia</taxon>
        <taxon>Lophotrochozoa</taxon>
        <taxon>Annelida</taxon>
        <taxon>Polychaeta</taxon>
        <taxon>Sedentaria</taxon>
        <taxon>Canalipalpata</taxon>
        <taxon>Sabellida</taxon>
        <taxon>Oweniida</taxon>
        <taxon>Oweniidae</taxon>
        <taxon>Owenia</taxon>
    </lineage>
</organism>
<dbReference type="PROSITE" id="PS50294">
    <property type="entry name" value="WD_REPEATS_REGION"/>
    <property type="match status" value="1"/>
</dbReference>
<evidence type="ECO:0000313" key="7">
    <source>
        <dbReference type="Proteomes" id="UP000749559"/>
    </source>
</evidence>
<evidence type="ECO:0000256" key="1">
    <source>
        <dbReference type="ARBA" id="ARBA00022574"/>
    </source>
</evidence>
<dbReference type="GO" id="GO:0071541">
    <property type="term" value="C:eukaryotic translation initiation factor 3 complex, eIF3m"/>
    <property type="evidence" value="ECO:0007669"/>
    <property type="project" value="TreeGrafter"/>
</dbReference>
<dbReference type="PROSITE" id="PS50082">
    <property type="entry name" value="WD_REPEATS_2"/>
    <property type="match status" value="1"/>
</dbReference>
<feature type="repeat" description="WD" evidence="5">
    <location>
        <begin position="405"/>
        <end position="436"/>
    </location>
</feature>
<comment type="caution">
    <text evidence="6">The sequence shown here is derived from an EMBL/GenBank/DDBJ whole genome shotgun (WGS) entry which is preliminary data.</text>
</comment>
<dbReference type="Proteomes" id="UP000749559">
    <property type="component" value="Unassembled WGS sequence"/>
</dbReference>
<dbReference type="InterPro" id="IPR015943">
    <property type="entry name" value="WD40/YVTN_repeat-like_dom_sf"/>
</dbReference>
<reference evidence="6" key="1">
    <citation type="submission" date="2022-03" db="EMBL/GenBank/DDBJ databases">
        <authorList>
            <person name="Martin C."/>
        </authorList>
    </citation>
    <scope>NUCLEOTIDE SEQUENCE</scope>
</reference>
<dbReference type="InterPro" id="IPR001680">
    <property type="entry name" value="WD40_rpt"/>
</dbReference>
<dbReference type="GO" id="GO:0002183">
    <property type="term" value="P:cytoplasmic translational initiation"/>
    <property type="evidence" value="ECO:0007669"/>
    <property type="project" value="TreeGrafter"/>
</dbReference>
<evidence type="ECO:0000313" key="6">
    <source>
        <dbReference type="EMBL" id="CAH1780120.1"/>
    </source>
</evidence>
<evidence type="ECO:0000256" key="2">
    <source>
        <dbReference type="ARBA" id="ARBA00022737"/>
    </source>
</evidence>
<gene>
    <name evidence="6" type="ORF">OFUS_LOCUS6852</name>
</gene>
<keyword evidence="7" id="KW-1185">Reference proteome</keyword>
<evidence type="ECO:0000256" key="5">
    <source>
        <dbReference type="PROSITE-ProRule" id="PRU00221"/>
    </source>
</evidence>
<dbReference type="EMBL" id="CAIIXF020000003">
    <property type="protein sequence ID" value="CAH1780120.1"/>
    <property type="molecule type" value="Genomic_DNA"/>
</dbReference>
<protein>
    <recommendedName>
        <fullName evidence="4">Serine-threonine kinase receptor-associated protein</fullName>
    </recommendedName>
</protein>